<protein>
    <submittedName>
        <fullName evidence="1">Uncharacterized protein</fullName>
    </submittedName>
</protein>
<reference evidence="1" key="1">
    <citation type="submission" date="2020-05" db="EMBL/GenBank/DDBJ databases">
        <authorList>
            <person name="Chiriac C."/>
            <person name="Salcher M."/>
            <person name="Ghai R."/>
            <person name="Kavagutti S V."/>
        </authorList>
    </citation>
    <scope>NUCLEOTIDE SEQUENCE</scope>
</reference>
<accession>A0A6J7WH04</accession>
<proteinExistence type="predicted"/>
<dbReference type="EMBL" id="LR798243">
    <property type="protein sequence ID" value="CAB5214829.1"/>
    <property type="molecule type" value="Genomic_DNA"/>
</dbReference>
<evidence type="ECO:0000313" key="1">
    <source>
        <dbReference type="EMBL" id="CAB5214829.1"/>
    </source>
</evidence>
<gene>
    <name evidence="1" type="ORF">UFOVP190_281</name>
</gene>
<sequence length="391" mass="45965">MFSLDNFYNIIHSNLIGPIGGQSNYFTPFGTYQHHMVLDRTFQITDITEQFQIKNSWNVPNLTTGFHHCYFFDQEPFYTNTRDIALNSILTWEQFSGPEHVKILANSEHSELISKFAKDKGFYNWYYFFHGIAALDWYRDFQYVPQSYFNRYDKVFICYNHIISKLRSYRLHLVSNLIEQNLVQHGHVSLQLQDHVHTWQEVIKDPEAMLSGQARLHINRIMSTVTEPLVIDTVEPHGSLSAEVNLDQLTSALWHVVTETVYFLPKLHLTEKIFKPIVARRPFMLVGAPGNLAYLKSYGFKTFDQWIDESYDQEQDHYIRIEKITAEIARLCAMPADDLKQMHQDMQTVLEHNFQHFYGSFKSIIVNELVDNFQPLVPDRDLTDVKLRLLN</sequence>
<name>A0A6J7WH04_9CAUD</name>
<organism evidence="1">
    <name type="scientific">uncultured Caudovirales phage</name>
    <dbReference type="NCBI Taxonomy" id="2100421"/>
    <lineage>
        <taxon>Viruses</taxon>
        <taxon>Duplodnaviria</taxon>
        <taxon>Heunggongvirae</taxon>
        <taxon>Uroviricota</taxon>
        <taxon>Caudoviricetes</taxon>
        <taxon>Peduoviridae</taxon>
        <taxon>Maltschvirus</taxon>
        <taxon>Maltschvirus maltsch</taxon>
    </lineage>
</organism>